<dbReference type="EMBL" id="CP058560">
    <property type="protein sequence ID" value="QUH23992.1"/>
    <property type="molecule type" value="Genomic_DNA"/>
</dbReference>
<gene>
    <name evidence="2" type="ORF">HYG87_09610</name>
</gene>
<feature type="transmembrane region" description="Helical" evidence="1">
    <location>
        <begin position="116"/>
        <end position="135"/>
    </location>
</feature>
<keyword evidence="1" id="KW-0812">Transmembrane</keyword>
<evidence type="ECO:0000313" key="3">
    <source>
        <dbReference type="Proteomes" id="UP000681041"/>
    </source>
</evidence>
<evidence type="ECO:0000313" key="2">
    <source>
        <dbReference type="EMBL" id="QUH23992.1"/>
    </source>
</evidence>
<proteinExistence type="predicted"/>
<feature type="transmembrane region" description="Helical" evidence="1">
    <location>
        <begin position="141"/>
        <end position="161"/>
    </location>
</feature>
<dbReference type="Pfam" id="PF03729">
    <property type="entry name" value="DUF308"/>
    <property type="match status" value="2"/>
</dbReference>
<protein>
    <submittedName>
        <fullName evidence="2">DUF308 domain-containing protein</fullName>
    </submittedName>
</protein>
<accession>A0A8T8K837</accession>
<keyword evidence="3" id="KW-1185">Reference proteome</keyword>
<dbReference type="OrthoDB" id="71492at2157"/>
<name>A0A8T8K837_9EURY</name>
<dbReference type="GeneID" id="64821021"/>
<reference evidence="2" key="1">
    <citation type="submission" date="2020-07" db="EMBL/GenBank/DDBJ databases">
        <title>Methanobacterium. sp. MethCan genome.</title>
        <authorList>
            <person name="Postec A."/>
            <person name="Quemeneur M."/>
        </authorList>
    </citation>
    <scope>NUCLEOTIDE SEQUENCE</scope>
    <source>
        <strain evidence="2">MethCAN</strain>
    </source>
</reference>
<dbReference type="InterPro" id="IPR005325">
    <property type="entry name" value="DUF308_memb"/>
</dbReference>
<feature type="transmembrane region" description="Helical" evidence="1">
    <location>
        <begin position="55"/>
        <end position="77"/>
    </location>
</feature>
<dbReference type="AlphaFoldDB" id="A0A8T8K837"/>
<dbReference type="Proteomes" id="UP000681041">
    <property type="component" value="Chromosome"/>
</dbReference>
<evidence type="ECO:0000256" key="1">
    <source>
        <dbReference type="SAM" id="Phobius"/>
    </source>
</evidence>
<sequence length="171" mass="18248">MKESKNVLVGILAILLGLIVILFPLISVFTINVILGVGIIFLGIWIIIQGLKSGSIAAGIATLLLAIFAIMMGIVFIADIKAFEFFTFFALYVVGFFIILAGFTALLSGKGIKEKSIGASGIIIGIVLIFIGSYMDNPLVLAAIMGAFLIIAGIMEIFDLFSANEIKELKE</sequence>
<feature type="transmembrane region" description="Helical" evidence="1">
    <location>
        <begin position="31"/>
        <end position="48"/>
    </location>
</feature>
<keyword evidence="1" id="KW-0472">Membrane</keyword>
<feature type="transmembrane region" description="Helical" evidence="1">
    <location>
        <begin position="89"/>
        <end position="109"/>
    </location>
</feature>
<dbReference type="KEGG" id="meme:HYG87_09610"/>
<keyword evidence="1" id="KW-1133">Transmembrane helix</keyword>
<feature type="transmembrane region" description="Helical" evidence="1">
    <location>
        <begin position="7"/>
        <end position="25"/>
    </location>
</feature>
<dbReference type="RefSeq" id="WP_211532949.1">
    <property type="nucleotide sequence ID" value="NZ_CP058560.1"/>
</dbReference>
<organism evidence="2 3">
    <name type="scientific">Methanobacterium alkalithermotolerans</name>
    <dbReference type="NCBI Taxonomy" id="2731220"/>
    <lineage>
        <taxon>Archaea</taxon>
        <taxon>Methanobacteriati</taxon>
        <taxon>Methanobacteriota</taxon>
        <taxon>Methanomada group</taxon>
        <taxon>Methanobacteria</taxon>
        <taxon>Methanobacteriales</taxon>
        <taxon>Methanobacteriaceae</taxon>
        <taxon>Methanobacterium</taxon>
    </lineage>
</organism>